<dbReference type="InterPro" id="IPR050213">
    <property type="entry name" value="GST_superfamily"/>
</dbReference>
<dbReference type="Gene3D" id="3.40.30.10">
    <property type="entry name" value="Glutaredoxin"/>
    <property type="match status" value="1"/>
</dbReference>
<dbReference type="OMA" id="FFAMTEY"/>
<evidence type="ECO:0000256" key="3">
    <source>
        <dbReference type="ARBA" id="ARBA00049616"/>
    </source>
</evidence>
<dbReference type="SFLD" id="SFLDS00019">
    <property type="entry name" value="Glutathione_Transferase_(cytos"/>
    <property type="match status" value="1"/>
</dbReference>
<evidence type="ECO:0000313" key="6">
    <source>
        <dbReference type="Proteomes" id="UP001165740"/>
    </source>
</evidence>
<dbReference type="InterPro" id="IPR010987">
    <property type="entry name" value="Glutathione-S-Trfase_C-like"/>
</dbReference>
<evidence type="ECO:0000256" key="1">
    <source>
        <dbReference type="ARBA" id="ARBA00007409"/>
    </source>
</evidence>
<proteinExistence type="inferred from homology"/>
<dbReference type="GO" id="GO:0006749">
    <property type="term" value="P:glutathione metabolic process"/>
    <property type="evidence" value="ECO:0007669"/>
    <property type="project" value="TreeGrafter"/>
</dbReference>
<dbReference type="OrthoDB" id="414243at2759"/>
<dbReference type="InterPro" id="IPR004046">
    <property type="entry name" value="GST_C"/>
</dbReference>
<dbReference type="Pfam" id="PF14497">
    <property type="entry name" value="GST_C_3"/>
    <property type="match status" value="1"/>
</dbReference>
<evidence type="ECO:0000313" key="8">
    <source>
        <dbReference type="RefSeq" id="XP_055894549.1"/>
    </source>
</evidence>
<dbReference type="CDD" id="cd03039">
    <property type="entry name" value="GST_N_Sigma_like"/>
    <property type="match status" value="1"/>
</dbReference>
<organism evidence="6 8">
    <name type="scientific">Biomphalaria glabrata</name>
    <name type="common">Bloodfluke planorb</name>
    <name type="synonym">Freshwater snail</name>
    <dbReference type="NCBI Taxonomy" id="6526"/>
    <lineage>
        <taxon>Eukaryota</taxon>
        <taxon>Metazoa</taxon>
        <taxon>Spiralia</taxon>
        <taxon>Lophotrochozoa</taxon>
        <taxon>Mollusca</taxon>
        <taxon>Gastropoda</taxon>
        <taxon>Heterobranchia</taxon>
        <taxon>Euthyneura</taxon>
        <taxon>Panpulmonata</taxon>
        <taxon>Hygrophila</taxon>
        <taxon>Lymnaeoidea</taxon>
        <taxon>Planorbidae</taxon>
        <taxon>Biomphalaria</taxon>
    </lineage>
</organism>
<dbReference type="Gene3D" id="1.20.1050.10">
    <property type="match status" value="1"/>
</dbReference>
<dbReference type="InterPro" id="IPR004045">
    <property type="entry name" value="Glutathione_S-Trfase_N"/>
</dbReference>
<dbReference type="InterPro" id="IPR040079">
    <property type="entry name" value="Glutathione_S-Trfase"/>
</dbReference>
<dbReference type="InterPro" id="IPR036282">
    <property type="entry name" value="Glutathione-S-Trfase_C_sf"/>
</dbReference>
<name>A0A9W3B4Z2_BIOGL</name>
<dbReference type="Proteomes" id="UP001165740">
    <property type="component" value="Chromosome 8"/>
</dbReference>
<dbReference type="AlphaFoldDB" id="A0A9W3B4Z2"/>
<dbReference type="PROSITE" id="PS50404">
    <property type="entry name" value="GST_NTER"/>
    <property type="match status" value="1"/>
</dbReference>
<dbReference type="SFLD" id="SFLDG00363">
    <property type="entry name" value="AMPS_(cytGST):_Alpha-__Mu-__Pi"/>
    <property type="match status" value="1"/>
</dbReference>
<dbReference type="SUPFAM" id="SSF47616">
    <property type="entry name" value="GST C-terminal domain-like"/>
    <property type="match status" value="1"/>
</dbReference>
<feature type="domain" description="GST N-terminal" evidence="4">
    <location>
        <begin position="4"/>
        <end position="81"/>
    </location>
</feature>
<dbReference type="GO" id="GO:0005212">
    <property type="term" value="F:structural constituent of eye lens"/>
    <property type="evidence" value="ECO:0007669"/>
    <property type="project" value="UniProtKB-KW"/>
</dbReference>
<dbReference type="FunFam" id="3.40.30.10:FF:000035">
    <property type="entry name" value="hematopoietic prostaglandin D synthase"/>
    <property type="match status" value="1"/>
</dbReference>
<feature type="domain" description="GST C-terminal" evidence="5">
    <location>
        <begin position="83"/>
        <end position="205"/>
    </location>
</feature>
<evidence type="ECO:0000256" key="2">
    <source>
        <dbReference type="ARBA" id="ARBA00022613"/>
    </source>
</evidence>
<dbReference type="SUPFAM" id="SSF52833">
    <property type="entry name" value="Thioredoxin-like"/>
    <property type="match status" value="1"/>
</dbReference>
<evidence type="ECO:0000259" key="4">
    <source>
        <dbReference type="PROSITE" id="PS50404"/>
    </source>
</evidence>
<dbReference type="SFLD" id="SFLDG01205">
    <property type="entry name" value="AMPS.1"/>
    <property type="match status" value="1"/>
</dbReference>
<accession>A0A9W3B4Z2</accession>
<dbReference type="GO" id="GO:0004364">
    <property type="term" value="F:glutathione transferase activity"/>
    <property type="evidence" value="ECO:0007669"/>
    <property type="project" value="TreeGrafter"/>
</dbReference>
<evidence type="ECO:0000313" key="7">
    <source>
        <dbReference type="RefSeq" id="XP_055894548.1"/>
    </source>
</evidence>
<dbReference type="CDD" id="cd03192">
    <property type="entry name" value="GST_C_Sigma_like"/>
    <property type="match status" value="1"/>
</dbReference>
<dbReference type="Pfam" id="PF02798">
    <property type="entry name" value="GST_N"/>
    <property type="match status" value="1"/>
</dbReference>
<comment type="function">
    <text evidence="3">S-crystallins are structural components of squids and octopi eye lens. Contains relatively little if any GST activity.</text>
</comment>
<dbReference type="PROSITE" id="PS50405">
    <property type="entry name" value="GST_CTER"/>
    <property type="match status" value="1"/>
</dbReference>
<keyword evidence="6" id="KW-1185">Reference proteome</keyword>
<sequence>MAPKNLKLTYFDARGRAEIIRLVLAAAGQKFEDIRITQEQWPSEKTKTPFGQVPVIEIDGKKYGQGLAIATYCAREFGLYGKSNLDALQIDQVVQLGVDFKTAAAKLLYEKDEKKKEEILKSLKEVEVPKYLGFFEKLLKENKTGYFVGNSLTLADLYVYDTIYFMVKKGILTTEGFPHLQELYKKIVNHDKLKPYLEKRKDTDM</sequence>
<reference evidence="7 8" key="1">
    <citation type="submission" date="2025-04" db="UniProtKB">
        <authorList>
            <consortium name="RefSeq"/>
        </authorList>
    </citation>
    <scope>IDENTIFICATION</scope>
</reference>
<evidence type="ECO:0000259" key="5">
    <source>
        <dbReference type="PROSITE" id="PS50405"/>
    </source>
</evidence>
<dbReference type="GeneID" id="106068283"/>
<dbReference type="FunFam" id="1.20.1050.10:FF:000030">
    <property type="entry name" value="Glutathione S-transferase S1"/>
    <property type="match status" value="1"/>
</dbReference>
<gene>
    <name evidence="7 8" type="primary">LOC106068283</name>
</gene>
<protein>
    <submittedName>
        <fullName evidence="7 8">Glutathione S-transferase 3-like</fullName>
    </submittedName>
</protein>
<dbReference type="RefSeq" id="XP_055894548.1">
    <property type="nucleotide sequence ID" value="XM_056038573.1"/>
</dbReference>
<dbReference type="PANTHER" id="PTHR11571">
    <property type="entry name" value="GLUTATHIONE S-TRANSFERASE"/>
    <property type="match status" value="1"/>
</dbReference>
<comment type="similarity">
    <text evidence="1">Belongs to the GST superfamily.</text>
</comment>
<dbReference type="InterPro" id="IPR036249">
    <property type="entry name" value="Thioredoxin-like_sf"/>
</dbReference>
<dbReference type="RefSeq" id="XP_055894549.1">
    <property type="nucleotide sequence ID" value="XM_056038574.1"/>
</dbReference>
<keyword evidence="2" id="KW-0273">Eye lens protein</keyword>
<dbReference type="PANTHER" id="PTHR11571:SF150">
    <property type="entry name" value="GLUTATHIONE S-TRANSFERASE"/>
    <property type="match status" value="1"/>
</dbReference>